<evidence type="ECO:0000313" key="2">
    <source>
        <dbReference type="EMBL" id="KAK4157910.1"/>
    </source>
</evidence>
<feature type="compositionally biased region" description="Polar residues" evidence="1">
    <location>
        <begin position="513"/>
        <end position="524"/>
    </location>
</feature>
<feature type="compositionally biased region" description="Polar residues" evidence="1">
    <location>
        <begin position="547"/>
        <end position="559"/>
    </location>
</feature>
<feature type="region of interest" description="Disordered" evidence="1">
    <location>
        <begin position="190"/>
        <end position="261"/>
    </location>
</feature>
<feature type="compositionally biased region" description="Low complexity" evidence="1">
    <location>
        <begin position="619"/>
        <end position="646"/>
    </location>
</feature>
<sequence length="721" mass="79205">MEKAHNWNYIRSKSKGKPSPDHRKADGSDYSPHGCGIPLEADHNTSPTSASPQSLMVPQSDVDFILFDDDQADAIGDEDDHLYPGYDHAQNGETYLPWTSPTTRLRKNELLIERFSQTYSGAQEETSTVALAGGAGLDPVLSNFTLHGIQPYPPVDHHRQFVGDVSIKVESPVMAADAVFPRKRRYEPAEVPLANPGGHAGLSTSGTGPHQSRRAGAGQGAPTPSKPRGASKHGDSGGDDGCRPKKKSKPNPAEDFTDTSMPDIFRFAHPHIYDRDQTDKYSPCHTVHRDISTLVRHLSRPAHRLDVTDRTISSFDVEDADFMHPRVGVCRNCWQTFDSRPSFDAHVSRPCQKVSKGKREKWRVLYDSFTPLLRPTPSDPAAIDSTQQTQTEEAQWESLPNHLDGLPDVHDISDEAGTPPTSVPSPVMPEFADSAALESRDGQFVSANEHHKLQKEHHALRERHQQLERMTQVLLVQQIIRENMKHTATAQPDVKPPALGSSDNGHAVASPAASDQDSLVQHMTSQSTDVDVYRFMDEMEDTRQTLSRMNSGLSTTSRSTIHRVPPSPPSRPAELPDSQRGDPANHHAKHALAHRPQLPSIPDSGYGTEQRRGSLGDVPLLLPLPMTTGPAGFGPTPPSTAETAAADADKKMGESLPFEDSSAQRTPRANEPSPQHSQSGFLNAQEMADYDDEAYRLFYQDSNISPFRSLGFDFGSPSQVE</sequence>
<evidence type="ECO:0000256" key="1">
    <source>
        <dbReference type="SAM" id="MobiDB-lite"/>
    </source>
</evidence>
<keyword evidence="3" id="KW-1185">Reference proteome</keyword>
<feature type="compositionally biased region" description="Polar residues" evidence="1">
    <location>
        <begin position="661"/>
        <end position="682"/>
    </location>
</feature>
<gene>
    <name evidence="2" type="ORF">C8A00DRAFT_39763</name>
</gene>
<organism evidence="2 3">
    <name type="scientific">Chaetomidium leptoderma</name>
    <dbReference type="NCBI Taxonomy" id="669021"/>
    <lineage>
        <taxon>Eukaryota</taxon>
        <taxon>Fungi</taxon>
        <taxon>Dikarya</taxon>
        <taxon>Ascomycota</taxon>
        <taxon>Pezizomycotina</taxon>
        <taxon>Sordariomycetes</taxon>
        <taxon>Sordariomycetidae</taxon>
        <taxon>Sordariales</taxon>
        <taxon>Chaetomiaceae</taxon>
        <taxon>Chaetomidium</taxon>
    </lineage>
</organism>
<dbReference type="EMBL" id="MU856844">
    <property type="protein sequence ID" value="KAK4157910.1"/>
    <property type="molecule type" value="Genomic_DNA"/>
</dbReference>
<protein>
    <recommendedName>
        <fullName evidence="4">C2H2-type domain-containing protein</fullName>
    </recommendedName>
</protein>
<name>A0AAN6ZZM9_9PEZI</name>
<reference evidence="2" key="1">
    <citation type="journal article" date="2023" name="Mol. Phylogenet. Evol.">
        <title>Genome-scale phylogeny and comparative genomics of the fungal order Sordariales.</title>
        <authorList>
            <person name="Hensen N."/>
            <person name="Bonometti L."/>
            <person name="Westerberg I."/>
            <person name="Brannstrom I.O."/>
            <person name="Guillou S."/>
            <person name="Cros-Aarteil S."/>
            <person name="Calhoun S."/>
            <person name="Haridas S."/>
            <person name="Kuo A."/>
            <person name="Mondo S."/>
            <person name="Pangilinan J."/>
            <person name="Riley R."/>
            <person name="LaButti K."/>
            <person name="Andreopoulos B."/>
            <person name="Lipzen A."/>
            <person name="Chen C."/>
            <person name="Yan M."/>
            <person name="Daum C."/>
            <person name="Ng V."/>
            <person name="Clum A."/>
            <person name="Steindorff A."/>
            <person name="Ohm R.A."/>
            <person name="Martin F."/>
            <person name="Silar P."/>
            <person name="Natvig D.O."/>
            <person name="Lalanne C."/>
            <person name="Gautier V."/>
            <person name="Ament-Velasquez S.L."/>
            <person name="Kruys A."/>
            <person name="Hutchinson M.I."/>
            <person name="Powell A.J."/>
            <person name="Barry K."/>
            <person name="Miller A.N."/>
            <person name="Grigoriev I.V."/>
            <person name="Debuchy R."/>
            <person name="Gladieux P."/>
            <person name="Hiltunen Thoren M."/>
            <person name="Johannesson H."/>
        </authorList>
    </citation>
    <scope>NUCLEOTIDE SEQUENCE</scope>
    <source>
        <strain evidence="2">CBS 538.74</strain>
    </source>
</reference>
<evidence type="ECO:0000313" key="3">
    <source>
        <dbReference type="Proteomes" id="UP001302745"/>
    </source>
</evidence>
<comment type="caution">
    <text evidence="2">The sequence shown here is derived from an EMBL/GenBank/DDBJ whole genome shotgun (WGS) entry which is preliminary data.</text>
</comment>
<dbReference type="AlphaFoldDB" id="A0AAN6ZZM9"/>
<proteinExistence type="predicted"/>
<feature type="region of interest" description="Disordered" evidence="1">
    <location>
        <begin position="487"/>
        <end position="524"/>
    </location>
</feature>
<reference evidence="2" key="2">
    <citation type="submission" date="2023-05" db="EMBL/GenBank/DDBJ databases">
        <authorList>
            <consortium name="Lawrence Berkeley National Laboratory"/>
            <person name="Steindorff A."/>
            <person name="Hensen N."/>
            <person name="Bonometti L."/>
            <person name="Westerberg I."/>
            <person name="Brannstrom I.O."/>
            <person name="Guillou S."/>
            <person name="Cros-Aarteil S."/>
            <person name="Calhoun S."/>
            <person name="Haridas S."/>
            <person name="Kuo A."/>
            <person name="Mondo S."/>
            <person name="Pangilinan J."/>
            <person name="Riley R."/>
            <person name="Labutti K."/>
            <person name="Andreopoulos B."/>
            <person name="Lipzen A."/>
            <person name="Chen C."/>
            <person name="Yanf M."/>
            <person name="Daum C."/>
            <person name="Ng V."/>
            <person name="Clum A."/>
            <person name="Ohm R."/>
            <person name="Martin F."/>
            <person name="Silar P."/>
            <person name="Natvig D."/>
            <person name="Lalanne C."/>
            <person name="Gautier V."/>
            <person name="Ament-Velasquez S.L."/>
            <person name="Kruys A."/>
            <person name="Hutchinson M.I."/>
            <person name="Powell A.J."/>
            <person name="Barry K."/>
            <person name="Miller A.N."/>
            <person name="Grigoriev I.V."/>
            <person name="Debuchy R."/>
            <person name="Gladieux P."/>
            <person name="Thoren M.H."/>
            <person name="Johannesson H."/>
        </authorList>
    </citation>
    <scope>NUCLEOTIDE SEQUENCE</scope>
    <source>
        <strain evidence="2">CBS 538.74</strain>
    </source>
</reference>
<feature type="compositionally biased region" description="Basic and acidic residues" evidence="1">
    <location>
        <begin position="232"/>
        <end position="243"/>
    </location>
</feature>
<feature type="compositionally biased region" description="Basic and acidic residues" evidence="1">
    <location>
        <begin position="18"/>
        <end position="27"/>
    </location>
</feature>
<accession>A0AAN6ZZM9</accession>
<dbReference type="Proteomes" id="UP001302745">
    <property type="component" value="Unassembled WGS sequence"/>
</dbReference>
<feature type="compositionally biased region" description="Polar residues" evidence="1">
    <location>
        <begin position="44"/>
        <end position="55"/>
    </location>
</feature>
<feature type="region of interest" description="Disordered" evidence="1">
    <location>
        <begin position="373"/>
        <end position="428"/>
    </location>
</feature>
<evidence type="ECO:0008006" key="4">
    <source>
        <dbReference type="Google" id="ProtNLM"/>
    </source>
</evidence>
<feature type="region of interest" description="Disordered" evidence="1">
    <location>
        <begin position="1"/>
        <end position="55"/>
    </location>
</feature>
<feature type="region of interest" description="Disordered" evidence="1">
    <location>
        <begin position="547"/>
        <end position="686"/>
    </location>
</feature>